<evidence type="ECO:0000313" key="12">
    <source>
        <dbReference type="EMBL" id="KAJ8760422.1"/>
    </source>
</evidence>
<sequence>MVKSNDNGSLSIPPFLKKCYEMVDDESTNSIISWGQSNDTFVIWDMTEFSVQLLPKYFKHSNSSSFIRQLNIYGFKKVDTDRWEFANDGFVRGQKHLLKNIYRRKNALGTDNRKPLQQQDNHVDPSEKLENAGLRMEVETLKIDKNALMQELVKLRHNQETAHSKLVLLRDRLQGMEKSQQQMLSFLVMVMQSPGILAQLLHSNENNWRMAEPGSIVEQVPDDAEPLYSDGMIVTYQPPMDQLPEPIHVPPTGSGKSEDSSTSLDAKKDFVISPDFIKVFMEENFCSSENHGPFVLPELPDDGAWEQLLLSSPFSENDEDTKQDCEEPTAGAIKMGTTVSDTQLDRFDSFKMLVEELENSQNMEIRSADHRSSENLDILTKQMDLLISETNQIHEDQGKSN</sequence>
<dbReference type="PANTHER" id="PTHR10015">
    <property type="entry name" value="HEAT SHOCK TRANSCRIPTION FACTOR"/>
    <property type="match status" value="1"/>
</dbReference>
<evidence type="ECO:0000256" key="5">
    <source>
        <dbReference type="ARBA" id="ARBA00023125"/>
    </source>
</evidence>
<dbReference type="PROSITE" id="PS00434">
    <property type="entry name" value="HSF_DOMAIN"/>
    <property type="match status" value="1"/>
</dbReference>
<evidence type="ECO:0000313" key="13">
    <source>
        <dbReference type="Proteomes" id="UP001159364"/>
    </source>
</evidence>
<dbReference type="Pfam" id="PF00447">
    <property type="entry name" value="HSF_DNA-bind"/>
    <property type="match status" value="1"/>
</dbReference>
<dbReference type="GO" id="GO:0005634">
    <property type="term" value="C:nucleus"/>
    <property type="evidence" value="ECO:0007669"/>
    <property type="project" value="UniProtKB-SubCell"/>
</dbReference>
<keyword evidence="6" id="KW-0804">Transcription</keyword>
<keyword evidence="13" id="KW-1185">Reference proteome</keyword>
<evidence type="ECO:0000256" key="2">
    <source>
        <dbReference type="ARBA" id="ARBA00022553"/>
    </source>
</evidence>
<dbReference type="GO" id="GO:0006357">
    <property type="term" value="P:regulation of transcription by RNA polymerase II"/>
    <property type="evidence" value="ECO:0007669"/>
    <property type="project" value="TreeGrafter"/>
</dbReference>
<dbReference type="PANTHER" id="PTHR10015:SF325">
    <property type="entry name" value="HEAT STRESS TRANSCRIPTION FACTOR A-8"/>
    <property type="match status" value="1"/>
</dbReference>
<protein>
    <recommendedName>
        <fullName evidence="11">HSF-type DNA-binding domain-containing protein</fullName>
    </recommendedName>
</protein>
<evidence type="ECO:0000256" key="6">
    <source>
        <dbReference type="ARBA" id="ARBA00023163"/>
    </source>
</evidence>
<dbReference type="SUPFAM" id="SSF46785">
    <property type="entry name" value="Winged helix' DNA-binding domain"/>
    <property type="match status" value="1"/>
</dbReference>
<dbReference type="FunFam" id="1.10.10.10:FF:000057">
    <property type="entry name" value="Heat shock transcription factor 1"/>
    <property type="match status" value="1"/>
</dbReference>
<keyword evidence="2" id="KW-0597">Phosphoprotein</keyword>
<dbReference type="InterPro" id="IPR036390">
    <property type="entry name" value="WH_DNA-bd_sf"/>
</dbReference>
<organism evidence="12 13">
    <name type="scientific">Erythroxylum novogranatense</name>
    <dbReference type="NCBI Taxonomy" id="1862640"/>
    <lineage>
        <taxon>Eukaryota</taxon>
        <taxon>Viridiplantae</taxon>
        <taxon>Streptophyta</taxon>
        <taxon>Embryophyta</taxon>
        <taxon>Tracheophyta</taxon>
        <taxon>Spermatophyta</taxon>
        <taxon>Magnoliopsida</taxon>
        <taxon>eudicotyledons</taxon>
        <taxon>Gunneridae</taxon>
        <taxon>Pentapetalae</taxon>
        <taxon>rosids</taxon>
        <taxon>fabids</taxon>
        <taxon>Malpighiales</taxon>
        <taxon>Erythroxylaceae</taxon>
        <taxon>Erythroxylum</taxon>
    </lineage>
</organism>
<proteinExistence type="inferred from homology"/>
<evidence type="ECO:0000256" key="8">
    <source>
        <dbReference type="ARBA" id="ARBA00061350"/>
    </source>
</evidence>
<dbReference type="PRINTS" id="PR00056">
    <property type="entry name" value="HSFDOMAIN"/>
</dbReference>
<evidence type="ECO:0000256" key="7">
    <source>
        <dbReference type="ARBA" id="ARBA00023242"/>
    </source>
</evidence>
<dbReference type="GO" id="GO:0003700">
    <property type="term" value="F:DNA-binding transcription factor activity"/>
    <property type="evidence" value="ECO:0007669"/>
    <property type="project" value="InterPro"/>
</dbReference>
<evidence type="ECO:0000256" key="10">
    <source>
        <dbReference type="SAM" id="MobiDB-lite"/>
    </source>
</evidence>
<dbReference type="EMBL" id="JAIWQS010000007">
    <property type="protein sequence ID" value="KAJ8760422.1"/>
    <property type="molecule type" value="Genomic_DNA"/>
</dbReference>
<keyword evidence="7" id="KW-0539">Nucleus</keyword>
<keyword evidence="9" id="KW-0175">Coiled coil</keyword>
<dbReference type="InterPro" id="IPR036388">
    <property type="entry name" value="WH-like_DNA-bd_sf"/>
</dbReference>
<evidence type="ECO:0000256" key="9">
    <source>
        <dbReference type="SAM" id="Coils"/>
    </source>
</evidence>
<comment type="similarity">
    <text evidence="8">Belongs to the HSF family. Class A subfamily.</text>
</comment>
<dbReference type="InterPro" id="IPR000232">
    <property type="entry name" value="HSF_DNA-bd"/>
</dbReference>
<comment type="caution">
    <text evidence="12">The sequence shown here is derived from an EMBL/GenBank/DDBJ whole genome shotgun (WGS) entry which is preliminary data.</text>
</comment>
<keyword evidence="3" id="KW-0805">Transcription regulation</keyword>
<keyword evidence="4" id="KW-0346">Stress response</keyword>
<dbReference type="AlphaFoldDB" id="A0AAV8T0Y6"/>
<evidence type="ECO:0000256" key="4">
    <source>
        <dbReference type="ARBA" id="ARBA00023016"/>
    </source>
</evidence>
<comment type="subcellular location">
    <subcellularLocation>
        <location evidence="1">Nucleus</location>
    </subcellularLocation>
</comment>
<dbReference type="Proteomes" id="UP001159364">
    <property type="component" value="Linkage Group LG07"/>
</dbReference>
<name>A0AAV8T0Y6_9ROSI</name>
<dbReference type="Gene3D" id="1.10.10.10">
    <property type="entry name" value="Winged helix-like DNA-binding domain superfamily/Winged helix DNA-binding domain"/>
    <property type="match status" value="1"/>
</dbReference>
<evidence type="ECO:0000256" key="1">
    <source>
        <dbReference type="ARBA" id="ARBA00004123"/>
    </source>
</evidence>
<reference evidence="12 13" key="1">
    <citation type="submission" date="2021-09" db="EMBL/GenBank/DDBJ databases">
        <title>Genomic insights and catalytic innovation underlie evolution of tropane alkaloids biosynthesis.</title>
        <authorList>
            <person name="Wang Y.-J."/>
            <person name="Tian T."/>
            <person name="Huang J.-P."/>
            <person name="Huang S.-X."/>
        </authorList>
    </citation>
    <scope>NUCLEOTIDE SEQUENCE [LARGE SCALE GENOMIC DNA]</scope>
    <source>
        <strain evidence="12">KIB-2018</strain>
        <tissue evidence="12">Leaf</tissue>
    </source>
</reference>
<feature type="domain" description="HSF-type DNA-binding" evidence="11">
    <location>
        <begin position="54"/>
        <end position="78"/>
    </location>
</feature>
<gene>
    <name evidence="12" type="ORF">K2173_015089</name>
</gene>
<evidence type="ECO:0000256" key="3">
    <source>
        <dbReference type="ARBA" id="ARBA00023015"/>
    </source>
</evidence>
<evidence type="ECO:0000259" key="11">
    <source>
        <dbReference type="PROSITE" id="PS00434"/>
    </source>
</evidence>
<dbReference type="GO" id="GO:0034605">
    <property type="term" value="P:cellular response to heat"/>
    <property type="evidence" value="ECO:0007669"/>
    <property type="project" value="TreeGrafter"/>
</dbReference>
<accession>A0AAV8T0Y6</accession>
<dbReference type="GO" id="GO:0000978">
    <property type="term" value="F:RNA polymerase II cis-regulatory region sequence-specific DNA binding"/>
    <property type="evidence" value="ECO:0007669"/>
    <property type="project" value="TreeGrafter"/>
</dbReference>
<feature type="coiled-coil region" evidence="9">
    <location>
        <begin position="131"/>
        <end position="158"/>
    </location>
</feature>
<dbReference type="SMART" id="SM00415">
    <property type="entry name" value="HSF"/>
    <property type="match status" value="1"/>
</dbReference>
<keyword evidence="5" id="KW-0238">DNA-binding</keyword>
<feature type="region of interest" description="Disordered" evidence="10">
    <location>
        <begin position="243"/>
        <end position="263"/>
    </location>
</feature>